<reference evidence="23 24" key="8">
    <citation type="submission" date="2019-01" db="EMBL/GenBank/DDBJ databases">
        <title>Comparative genomic analysis of Brevibacterium aurantiacum sheds light on its evolution and its adaptation to smear-ripened cheeses.</title>
        <authorList>
            <person name="Moineau S."/>
        </authorList>
    </citation>
    <scope>NUCLEOTIDE SEQUENCE [LARGE SCALE GENOMIC DNA]</scope>
    <source>
        <strain evidence="3 24">SMQ-1417</strain>
        <strain evidence="4 23">SMQ-1420</strain>
    </source>
</reference>
<evidence type="ECO:0000313" key="7">
    <source>
        <dbReference type="EMBL" id="PCC47399.1"/>
    </source>
</evidence>
<accession>A0A1D7W3H0</accession>
<dbReference type="AlphaFoldDB" id="A0A1D7W3H0"/>
<accession>A0A2H1IA92</accession>
<evidence type="ECO:0000313" key="5">
    <source>
        <dbReference type="EMBL" id="PCC19936.1"/>
    </source>
</evidence>
<reference evidence="20 21" key="5">
    <citation type="submission" date="2017-03" db="EMBL/GenBank/DDBJ databases">
        <authorList>
            <person name="Afonso C.L."/>
            <person name="Miller P.J."/>
            <person name="Scott M.A."/>
            <person name="Spackman E."/>
            <person name="Goraichik I."/>
            <person name="Dimitrov K.M."/>
            <person name="Suarez D.L."/>
            <person name="Swayne D.E."/>
        </authorList>
    </citation>
    <scope>NUCLEOTIDE SEQUENCE [LARGE SCALE GENOMIC DNA]</scope>
    <source>
        <strain evidence="11">6</strain>
        <strain evidence="21">6(3)</strain>
        <strain evidence="9">8</strain>
        <strain evidence="20">8(6)</strain>
        <strain evidence="10">ATCC 9175</strain>
        <strain evidence="12">CNRZ 920</strain>
    </source>
</reference>
<dbReference type="EMBL" id="CP025330">
    <property type="protein sequence ID" value="AZT93483.1"/>
    <property type="molecule type" value="Genomic_DNA"/>
</dbReference>
<reference evidence="2" key="1">
    <citation type="submission" date="2016-09" db="EMBL/GenBank/DDBJ databases">
        <title>Complete Genome Sequence of Brevibacterium aurantiacum SMQ-1335.</title>
        <authorList>
            <person name="de Melo A.G."/>
            <person name="Labrie S.J."/>
            <person name="Dumaresq J."/>
            <person name="Roberts R.J."/>
            <person name="Tremblay D.M."/>
            <person name="Moineau S."/>
        </authorList>
    </citation>
    <scope>NUCLEOTIDE SEQUENCE</scope>
    <source>
        <strain evidence="2">SMQ-1335</strain>
    </source>
</reference>
<sequence length="199" mass="21855">MADGPVPETVDVRTIPKPERHPLFMAAYQKLDVGSGLVLINDHEPKNLKIEMEAEFAEAMAWEPQSSDDEDFRVLISKRAATPLPRVLADVGELGGVAETSGSVWQLQPQQRDLDANIIALSPGGEIKEHVGPALDVLIHILDGGGTLETELTTIPLAPGQIVWLPCLSRRRFLADEAQGLRYFSVHQRKQGLTITSRH</sequence>
<evidence type="ECO:0000313" key="3">
    <source>
        <dbReference type="EMBL" id="AZT93483.1"/>
    </source>
</evidence>
<dbReference type="Proteomes" id="UP000282731">
    <property type="component" value="Chromosome"/>
</dbReference>
<evidence type="ECO:0000313" key="25">
    <source>
        <dbReference type="Proteomes" id="UP000297736"/>
    </source>
</evidence>
<evidence type="ECO:0000313" key="12">
    <source>
        <dbReference type="EMBL" id="SMX97352.1"/>
    </source>
</evidence>
<dbReference type="EMBL" id="CP017150">
    <property type="protein sequence ID" value="AOP53617.1"/>
    <property type="molecule type" value="Genomic_DNA"/>
</dbReference>
<reference evidence="19 22" key="4">
    <citation type="submission" date="2017-03" db="EMBL/GenBank/DDBJ databases">
        <authorList>
            <person name="Monnet C."/>
        </authorList>
    </citation>
    <scope>NUCLEOTIDE SEQUENCE [LARGE SCALE GENOMIC DNA]</scope>
    <source>
        <strain evidence="22">ATCC 9175</strain>
        <strain evidence="19">CNRZ 920</strain>
    </source>
</reference>
<dbReference type="SUPFAM" id="SSF51182">
    <property type="entry name" value="RmlC-like cupins"/>
    <property type="match status" value="1"/>
</dbReference>
<reference evidence="13 25" key="7">
    <citation type="submission" date="2018-10" db="EMBL/GenBank/DDBJ databases">
        <title>Brevibacterium genomes from Austrain hard cheese rinds.</title>
        <authorList>
            <person name="Anast J.M."/>
            <person name="Dzieciol M."/>
            <person name="Schultz D.L."/>
            <person name="Mann E."/>
            <person name="Wagner M."/>
            <person name="Schmitz-Esser S."/>
        </authorList>
    </citation>
    <scope>NUCLEOTIDE SEQUENCE [LARGE SCALE GENOMIC DNA]</scope>
    <source>
        <strain evidence="13 25">L261</strain>
    </source>
</reference>
<dbReference type="Proteomes" id="UP000217564">
    <property type="component" value="Unassembled WGS sequence"/>
</dbReference>
<organism evidence="2 14">
    <name type="scientific">Brevibacterium aurantiacum</name>
    <dbReference type="NCBI Taxonomy" id="273384"/>
    <lineage>
        <taxon>Bacteria</taxon>
        <taxon>Bacillati</taxon>
        <taxon>Actinomycetota</taxon>
        <taxon>Actinomycetes</taxon>
        <taxon>Micrococcales</taxon>
        <taxon>Brevibacteriaceae</taxon>
        <taxon>Brevibacterium</taxon>
    </lineage>
</organism>
<dbReference type="Gene3D" id="2.60.120.10">
    <property type="entry name" value="Jelly Rolls"/>
    <property type="match status" value="1"/>
</dbReference>
<evidence type="ECO:0000313" key="16">
    <source>
        <dbReference type="Proteomes" id="UP000217881"/>
    </source>
</evidence>
<dbReference type="Proteomes" id="UP000218377">
    <property type="component" value="Unassembled WGS sequence"/>
</dbReference>
<evidence type="ECO:0000313" key="2">
    <source>
        <dbReference type="EMBL" id="AOP53617.1"/>
    </source>
</evidence>
<dbReference type="Proteomes" id="UP000297736">
    <property type="component" value="Unassembled WGS sequence"/>
</dbReference>
<reference evidence="23 24" key="6">
    <citation type="submission" date="2017-12" db="EMBL/GenBank/DDBJ databases">
        <authorList>
            <person name="Levesque S."/>
        </authorList>
    </citation>
    <scope>NUCLEOTIDE SEQUENCE [LARGE SCALE GENOMIC DNA]</scope>
    <source>
        <strain evidence="3 24">SMQ-1417</strain>
        <strain evidence="4 23">SMQ-1420</strain>
    </source>
</reference>
<reference evidence="15 16" key="3">
    <citation type="journal article" date="2017" name="Elife">
        <title>Extensive horizontal gene transfer in cheese-associated bacteria.</title>
        <authorList>
            <person name="Bonham K.S."/>
            <person name="Wolfe B.E."/>
            <person name="Dutton R.J."/>
        </authorList>
    </citation>
    <scope>NUCLEOTIDE SEQUENCE [LARGE SCALE GENOMIC DNA]</scope>
    <source>
        <strain evidence="8 16">738_8</strain>
        <strain evidence="7 15">947_7</strain>
        <strain evidence="6 18">962_8</strain>
        <strain evidence="5 17">JB5</strain>
    </source>
</reference>
<dbReference type="EMBL" id="FXZB01000023">
    <property type="protein sequence ID" value="SMX94143.1"/>
    <property type="molecule type" value="Genomic_DNA"/>
</dbReference>
<dbReference type="EMBL" id="RHFF01000004">
    <property type="protein sequence ID" value="TGD39741.1"/>
    <property type="molecule type" value="Genomic_DNA"/>
</dbReference>
<dbReference type="Proteomes" id="UP000234289">
    <property type="component" value="Unassembled WGS sequence"/>
</dbReference>
<dbReference type="EMBL" id="FXZG01000022">
    <property type="protein sequence ID" value="SMX97352.1"/>
    <property type="molecule type" value="Genomic_DNA"/>
</dbReference>
<evidence type="ECO:0000313" key="10">
    <source>
        <dbReference type="EMBL" id="SMX94143.1"/>
    </source>
</evidence>
<name>A0A1D7W3H0_BREAU</name>
<evidence type="ECO:0000313" key="15">
    <source>
        <dbReference type="Proteomes" id="UP000217564"/>
    </source>
</evidence>
<evidence type="ECO:0000313" key="8">
    <source>
        <dbReference type="EMBL" id="PCC55278.1"/>
    </source>
</evidence>
<dbReference type="Proteomes" id="UP000217881">
    <property type="component" value="Unassembled WGS sequence"/>
</dbReference>
<dbReference type="OrthoDB" id="8451629at2"/>
<dbReference type="KEGG" id="blin:BLSMQ_1907"/>
<evidence type="ECO:0000313" key="17">
    <source>
        <dbReference type="Proteomes" id="UP000218377"/>
    </source>
</evidence>
<evidence type="ECO:0000313" key="24">
    <source>
        <dbReference type="Proteomes" id="UP000283000"/>
    </source>
</evidence>
<dbReference type="InterPro" id="IPR014710">
    <property type="entry name" value="RmlC-like_jellyroll"/>
</dbReference>
<dbReference type="EMBL" id="CP025334">
    <property type="protein sequence ID" value="AZT97290.1"/>
    <property type="molecule type" value="Genomic_DNA"/>
</dbReference>
<dbReference type="EMBL" id="FXYZ01000014">
    <property type="protein sequence ID" value="SMX94421.1"/>
    <property type="molecule type" value="Genomic_DNA"/>
</dbReference>
<reference evidence="14" key="2">
    <citation type="submission" date="2016-09" db="EMBL/GenBank/DDBJ databases">
        <title>Complete Genome Sequence of Brevibacterium linens SMQ-1335.</title>
        <authorList>
            <person name="de Melo A.G."/>
            <person name="Labrie S.J."/>
            <person name="Dumaresq J."/>
            <person name="Roberts R.J."/>
            <person name="Tremblay D.M."/>
            <person name="Moineau S."/>
        </authorList>
    </citation>
    <scope>NUCLEOTIDE SEQUENCE [LARGE SCALE GENOMIC DNA]</scope>
    <source>
        <strain evidence="14">SMQ-1335</strain>
    </source>
</reference>
<dbReference type="GeneID" id="60906284"/>
<proteinExistence type="predicted"/>
<dbReference type="Proteomes" id="UP000234300">
    <property type="component" value="Unassembled WGS sequence"/>
</dbReference>
<dbReference type="eggNOG" id="COG4309">
    <property type="taxonomic scope" value="Bacteria"/>
</dbReference>
<evidence type="ECO:0000313" key="20">
    <source>
        <dbReference type="Proteomes" id="UP000234300"/>
    </source>
</evidence>
<dbReference type="Proteomes" id="UP000094793">
    <property type="component" value="Chromosome"/>
</dbReference>
<dbReference type="Proteomes" id="UP000234525">
    <property type="component" value="Unassembled WGS sequence"/>
</dbReference>
<dbReference type="EMBL" id="NRGQ01000029">
    <property type="protein sequence ID" value="PCC41493.1"/>
    <property type="molecule type" value="Genomic_DNA"/>
</dbReference>
<dbReference type="EMBL" id="NRGX01000001">
    <property type="protein sequence ID" value="PCC19936.1"/>
    <property type="molecule type" value="Genomic_DNA"/>
</dbReference>
<dbReference type="EMBL" id="FXZI01000001">
    <property type="protein sequence ID" value="SMX72117.1"/>
    <property type="molecule type" value="Genomic_DNA"/>
</dbReference>
<dbReference type="Pfam" id="PF10006">
    <property type="entry name" value="DUF2249"/>
    <property type="match status" value="1"/>
</dbReference>
<evidence type="ECO:0000313" key="18">
    <source>
        <dbReference type="Proteomes" id="UP000218620"/>
    </source>
</evidence>
<dbReference type="InterPro" id="IPR011051">
    <property type="entry name" value="RmlC_Cupin_sf"/>
</dbReference>
<evidence type="ECO:0000313" key="23">
    <source>
        <dbReference type="Proteomes" id="UP000282731"/>
    </source>
</evidence>
<keyword evidence="22" id="KW-1185">Reference proteome</keyword>
<evidence type="ECO:0000313" key="6">
    <source>
        <dbReference type="EMBL" id="PCC41493.1"/>
    </source>
</evidence>
<dbReference type="EMBL" id="NRHA01000003">
    <property type="protein sequence ID" value="PCC55278.1"/>
    <property type="molecule type" value="Genomic_DNA"/>
</dbReference>
<dbReference type="PATRIC" id="fig|1703.10.peg.1960"/>
<evidence type="ECO:0000313" key="14">
    <source>
        <dbReference type="Proteomes" id="UP000094793"/>
    </source>
</evidence>
<gene>
    <name evidence="10" type="ORF">BAUR9175_03073</name>
    <name evidence="12" type="ORF">BAUR920_03037</name>
    <name evidence="11" type="ORF">BAURA63_02930</name>
    <name evidence="9" type="ORF">BAURA86_00391</name>
    <name evidence="2" type="ORF">BLSMQ_1907</name>
    <name evidence="8" type="ORF">CIK59_00435</name>
    <name evidence="7" type="ORF">CIK64_05860</name>
    <name evidence="6" type="ORF">CIK65_17265</name>
    <name evidence="5" type="ORF">CIK79_17555</name>
    <name evidence="3" type="ORF">CXR23_10290</name>
    <name evidence="4" type="ORF">CXR27_10005</name>
    <name evidence="13" type="ORF">EB834_06375</name>
</gene>
<dbReference type="InterPro" id="IPR018720">
    <property type="entry name" value="DUF2249"/>
</dbReference>
<evidence type="ECO:0000313" key="21">
    <source>
        <dbReference type="Proteomes" id="UP000234327"/>
    </source>
</evidence>
<dbReference type="RefSeq" id="WP_009882385.1">
    <property type="nucleotide sequence ID" value="NZ_AAGP01000007.1"/>
</dbReference>
<evidence type="ECO:0000313" key="4">
    <source>
        <dbReference type="EMBL" id="AZT97290.1"/>
    </source>
</evidence>
<evidence type="ECO:0000259" key="1">
    <source>
        <dbReference type="Pfam" id="PF10006"/>
    </source>
</evidence>
<feature type="domain" description="DUF2249" evidence="1">
    <location>
        <begin position="9"/>
        <end position="78"/>
    </location>
</feature>
<evidence type="ECO:0000313" key="22">
    <source>
        <dbReference type="Proteomes" id="UP000234525"/>
    </source>
</evidence>
<evidence type="ECO:0000313" key="13">
    <source>
        <dbReference type="EMBL" id="TGD39741.1"/>
    </source>
</evidence>
<evidence type="ECO:0000313" key="11">
    <source>
        <dbReference type="EMBL" id="SMX94421.1"/>
    </source>
</evidence>
<dbReference type="Proteomes" id="UP000234327">
    <property type="component" value="Unassembled WGS sequence"/>
</dbReference>
<protein>
    <submittedName>
        <fullName evidence="3">DUF2249 domain-containing protein</fullName>
    </submittedName>
    <submittedName>
        <fullName evidence="9">Uncharacterized conserved protein, DUF2249 family</fullName>
    </submittedName>
</protein>
<dbReference type="EMBL" id="NRGP01000008">
    <property type="protein sequence ID" value="PCC47399.1"/>
    <property type="molecule type" value="Genomic_DNA"/>
</dbReference>
<evidence type="ECO:0000313" key="9">
    <source>
        <dbReference type="EMBL" id="SMX72117.1"/>
    </source>
</evidence>
<evidence type="ECO:0000313" key="19">
    <source>
        <dbReference type="Proteomes" id="UP000234289"/>
    </source>
</evidence>
<dbReference type="Proteomes" id="UP000218620">
    <property type="component" value="Unassembled WGS sequence"/>
</dbReference>
<accession>A0A2A3X8A4</accession>
<dbReference type="Proteomes" id="UP000283000">
    <property type="component" value="Chromosome"/>
</dbReference>